<feature type="transmembrane region" description="Helical" evidence="9">
    <location>
        <begin position="281"/>
        <end position="303"/>
    </location>
</feature>
<evidence type="ECO:0000256" key="2">
    <source>
        <dbReference type="ARBA" id="ARBA00022475"/>
    </source>
</evidence>
<evidence type="ECO:0000313" key="11">
    <source>
        <dbReference type="Proteomes" id="UP000567795"/>
    </source>
</evidence>
<dbReference type="EMBL" id="JACBZD010000001">
    <property type="protein sequence ID" value="NYI03148.1"/>
    <property type="molecule type" value="Genomic_DNA"/>
</dbReference>
<keyword evidence="11" id="KW-1185">Reference proteome</keyword>
<comment type="function">
    <text evidence="9">Part of the high-affinity ATP-driven potassium transport (or Kdp) system, which catalyzes the hydrolysis of ATP coupled with the electrogenic transport of potassium into the cytoplasm. This subunit binds the extracellular potassium ions and delivers the ions to the membrane domain of KdpB through an intramembrane tunnel.</text>
</comment>
<keyword evidence="6 9" id="KW-1133">Transmembrane helix</keyword>
<organism evidence="10 11">
    <name type="scientific">Allostreptomyces psammosilenae</name>
    <dbReference type="NCBI Taxonomy" id="1892865"/>
    <lineage>
        <taxon>Bacteria</taxon>
        <taxon>Bacillati</taxon>
        <taxon>Actinomycetota</taxon>
        <taxon>Actinomycetes</taxon>
        <taxon>Kitasatosporales</taxon>
        <taxon>Streptomycetaceae</taxon>
        <taxon>Allostreptomyces</taxon>
    </lineage>
</organism>
<feature type="transmembrane region" description="Helical" evidence="9">
    <location>
        <begin position="176"/>
        <end position="198"/>
    </location>
</feature>
<keyword evidence="5 9" id="KW-0630">Potassium</keyword>
<keyword evidence="2 9" id="KW-1003">Cell membrane</keyword>
<evidence type="ECO:0000256" key="6">
    <source>
        <dbReference type="ARBA" id="ARBA00022989"/>
    </source>
</evidence>
<keyword evidence="7 9" id="KW-0406">Ion transport</keyword>
<dbReference type="InterPro" id="IPR004623">
    <property type="entry name" value="KdpA"/>
</dbReference>
<accession>A0A852ZYH6</accession>
<evidence type="ECO:0000256" key="9">
    <source>
        <dbReference type="HAMAP-Rule" id="MF_00275"/>
    </source>
</evidence>
<keyword evidence="4 9" id="KW-0812">Transmembrane</keyword>
<evidence type="ECO:0000256" key="5">
    <source>
        <dbReference type="ARBA" id="ARBA00022958"/>
    </source>
</evidence>
<sequence>MGAVPAAALQVLALVAALALVHRPLGDYMAAVYSGRRHLRVERWIYRTIGADPDTGQRWPAYLRGVLAFSLVGLLALYALLRLQRQLPLSLGTAPIDADQAFNTAASFVSNTNWQSYSGEAAMGHLAQMAGLAVQNFLSAAVGMAVAVALVRGFARSRTGELGNFWADLVRGVVRVLLPLSTVAALVLVATGVVQNLASPHEVTTLTGGTQTLPGGPVASQEAIKNLGTNGGGPFNANSAHPFENPTPVSNLFEIFLLLVIPFSLPRTFGRMVGNVRQGYAILAAMGVIWLGAVVAMTAVEFAHPGSALQAAGGAMEGKEQRFGVGGSALFAVSTTMTSTGSVNSFHSSYTGLGGGITLLGMMLGEVAPGGVGSGLYGMLVMAVIAVFIAGLMVGRTPEYLGKKIRSREITLAALYILVTPALVLGLTAVALALPGPRESILNTGPHGFTEVLYAYTSGANNNGSAFAGLAADTPWYNTTIGLAMLLGRFLPMVFVLALAGSLADQAPVPATAGTLQTHRPLFGGLLVGSVTVVAGLTYFPALALGPLAEGLR</sequence>
<name>A0A852ZYH6_9ACTN</name>
<comment type="subunit">
    <text evidence="9">The system is composed of three essential subunits: KdpA, KdpB and KdpC.</text>
</comment>
<feature type="transmembrane region" description="Helical" evidence="9">
    <location>
        <begin position="374"/>
        <end position="394"/>
    </location>
</feature>
<evidence type="ECO:0000313" key="10">
    <source>
        <dbReference type="EMBL" id="NYI03148.1"/>
    </source>
</evidence>
<comment type="caution">
    <text evidence="9">Lacks conserved residue(s) required for the propagation of feature annotation.</text>
</comment>
<comment type="caution">
    <text evidence="10">The sequence shown here is derived from an EMBL/GenBank/DDBJ whole genome shotgun (WGS) entry which is preliminary data.</text>
</comment>
<gene>
    <name evidence="9" type="primary">kdpA</name>
    <name evidence="10" type="ORF">FHU37_000091</name>
</gene>
<proteinExistence type="inferred from homology"/>
<comment type="similarity">
    <text evidence="9">Belongs to the KdpA family.</text>
</comment>
<dbReference type="Proteomes" id="UP000567795">
    <property type="component" value="Unassembled WGS sequence"/>
</dbReference>
<comment type="subcellular location">
    <subcellularLocation>
        <location evidence="9">Cell membrane</location>
        <topology evidence="9">Multi-pass membrane protein</topology>
    </subcellularLocation>
</comment>
<dbReference type="GO" id="GO:0008556">
    <property type="term" value="F:P-type potassium transmembrane transporter activity"/>
    <property type="evidence" value="ECO:0007669"/>
    <property type="project" value="InterPro"/>
</dbReference>
<dbReference type="NCBIfam" id="TIGR00680">
    <property type="entry name" value="kdpA"/>
    <property type="match status" value="1"/>
</dbReference>
<evidence type="ECO:0000256" key="8">
    <source>
        <dbReference type="ARBA" id="ARBA00023136"/>
    </source>
</evidence>
<keyword evidence="1 9" id="KW-0813">Transport</keyword>
<evidence type="ECO:0000256" key="7">
    <source>
        <dbReference type="ARBA" id="ARBA00023065"/>
    </source>
</evidence>
<evidence type="ECO:0000256" key="4">
    <source>
        <dbReference type="ARBA" id="ARBA00022692"/>
    </source>
</evidence>
<feature type="transmembrane region" description="Helical" evidence="9">
    <location>
        <begin position="252"/>
        <end position="269"/>
    </location>
</feature>
<reference evidence="10 11" key="1">
    <citation type="submission" date="2020-07" db="EMBL/GenBank/DDBJ databases">
        <title>Sequencing the genomes of 1000 actinobacteria strains.</title>
        <authorList>
            <person name="Klenk H.-P."/>
        </authorList>
    </citation>
    <scope>NUCLEOTIDE SEQUENCE [LARGE SCALE GENOMIC DNA]</scope>
    <source>
        <strain evidence="10 11">DSM 42178</strain>
    </source>
</reference>
<evidence type="ECO:0000256" key="3">
    <source>
        <dbReference type="ARBA" id="ARBA00022538"/>
    </source>
</evidence>
<dbReference type="HAMAP" id="MF_00275">
    <property type="entry name" value="KdpA"/>
    <property type="match status" value="1"/>
</dbReference>
<dbReference type="PANTHER" id="PTHR30607">
    <property type="entry name" value="POTASSIUM-TRANSPORTING ATPASE A CHAIN"/>
    <property type="match status" value="1"/>
</dbReference>
<dbReference type="GO" id="GO:0005886">
    <property type="term" value="C:plasma membrane"/>
    <property type="evidence" value="ECO:0007669"/>
    <property type="project" value="UniProtKB-SubCell"/>
</dbReference>
<dbReference type="PANTHER" id="PTHR30607:SF2">
    <property type="entry name" value="POTASSIUM-TRANSPORTING ATPASE POTASSIUM-BINDING SUBUNIT"/>
    <property type="match status" value="1"/>
</dbReference>
<protein>
    <recommendedName>
        <fullName evidence="9">Potassium-transporting ATPase potassium-binding subunit</fullName>
    </recommendedName>
    <alternativeName>
        <fullName evidence="9">ATP phosphohydrolase [potassium-transporting] A chain</fullName>
    </alternativeName>
    <alternativeName>
        <fullName evidence="9">Potassium-binding and translocating subunit A</fullName>
    </alternativeName>
    <alternativeName>
        <fullName evidence="9">Potassium-translocating ATPase A chain</fullName>
    </alternativeName>
</protein>
<feature type="transmembrane region" description="Helical" evidence="9">
    <location>
        <begin position="481"/>
        <end position="501"/>
    </location>
</feature>
<evidence type="ECO:0000256" key="1">
    <source>
        <dbReference type="ARBA" id="ARBA00022448"/>
    </source>
</evidence>
<feature type="transmembrane region" description="Helical" evidence="9">
    <location>
        <begin position="415"/>
        <end position="434"/>
    </location>
</feature>
<keyword evidence="8 9" id="KW-0472">Membrane</keyword>
<dbReference type="PIRSF" id="PIRSF001294">
    <property type="entry name" value="K_ATPaseA"/>
    <property type="match status" value="1"/>
</dbReference>
<dbReference type="GO" id="GO:0030955">
    <property type="term" value="F:potassium ion binding"/>
    <property type="evidence" value="ECO:0007669"/>
    <property type="project" value="UniProtKB-UniRule"/>
</dbReference>
<dbReference type="Pfam" id="PF03814">
    <property type="entry name" value="KdpA"/>
    <property type="match status" value="1"/>
</dbReference>
<dbReference type="RefSeq" id="WP_179812253.1">
    <property type="nucleotide sequence ID" value="NZ_JACBZD010000001.1"/>
</dbReference>
<dbReference type="AlphaFoldDB" id="A0A852ZYH6"/>
<feature type="transmembrane region" description="Helical" evidence="9">
    <location>
        <begin position="61"/>
        <end position="81"/>
    </location>
</feature>
<keyword evidence="3 9" id="KW-0633">Potassium transport</keyword>
<feature type="transmembrane region" description="Helical" evidence="9">
    <location>
        <begin position="522"/>
        <end position="544"/>
    </location>
</feature>